<gene>
    <name evidence="1" type="ORF">ACFSW5_05915</name>
</gene>
<dbReference type="EMBL" id="JBHUMY010000006">
    <property type="protein sequence ID" value="MFD2659803.1"/>
    <property type="molecule type" value="Genomic_DNA"/>
</dbReference>
<reference evidence="2" key="1">
    <citation type="journal article" date="2019" name="Int. J. Syst. Evol. Microbiol.">
        <title>The Global Catalogue of Microorganisms (GCM) 10K type strain sequencing project: providing services to taxonomists for standard genome sequencing and annotation.</title>
        <authorList>
            <consortium name="The Broad Institute Genomics Platform"/>
            <consortium name="The Broad Institute Genome Sequencing Center for Infectious Disease"/>
            <person name="Wu L."/>
            <person name="Ma J."/>
        </authorList>
    </citation>
    <scope>NUCLEOTIDE SEQUENCE [LARGE SCALE GENOMIC DNA]</scope>
    <source>
        <strain evidence="2">TISTR 1827</strain>
    </source>
</reference>
<evidence type="ECO:0008006" key="3">
    <source>
        <dbReference type="Google" id="ProtNLM"/>
    </source>
</evidence>
<dbReference type="RefSeq" id="WP_379270484.1">
    <property type="nucleotide sequence ID" value="NZ_JBHUGT010000015.1"/>
</dbReference>
<accession>A0ABW5QTM5</accession>
<sequence>MNPMVMRMKPAAVAHVLVRITAAALIAALWLDGGGGSIGADLRLDGSMGPDNSRPYASLQSMSADKQEESSSPDHIAFLIGKLKDKSYTETYGEGYTWYTAAEELGTIGKPAIPALIANLDTDDDYERTLTLYALLLATQEPNVKAFASDYIHANLYFDPSTHPGMVAEALAWWEKYKANWE</sequence>
<name>A0ABW5QTM5_9BACL</name>
<comment type="caution">
    <text evidence="1">The sequence shown here is derived from an EMBL/GenBank/DDBJ whole genome shotgun (WGS) entry which is preliminary data.</text>
</comment>
<protein>
    <recommendedName>
        <fullName evidence="3">HEAT repeat domain-containing protein</fullName>
    </recommendedName>
</protein>
<evidence type="ECO:0000313" key="2">
    <source>
        <dbReference type="Proteomes" id="UP001597493"/>
    </source>
</evidence>
<keyword evidence="2" id="KW-1185">Reference proteome</keyword>
<proteinExistence type="predicted"/>
<organism evidence="1 2">
    <name type="scientific">Paenibacillus thailandensis</name>
    <dbReference type="NCBI Taxonomy" id="393250"/>
    <lineage>
        <taxon>Bacteria</taxon>
        <taxon>Bacillati</taxon>
        <taxon>Bacillota</taxon>
        <taxon>Bacilli</taxon>
        <taxon>Bacillales</taxon>
        <taxon>Paenibacillaceae</taxon>
        <taxon>Paenibacillus</taxon>
    </lineage>
</organism>
<evidence type="ECO:0000313" key="1">
    <source>
        <dbReference type="EMBL" id="MFD2659803.1"/>
    </source>
</evidence>
<dbReference type="Proteomes" id="UP001597493">
    <property type="component" value="Unassembled WGS sequence"/>
</dbReference>